<accession>A0A5P2D9U4</accession>
<feature type="region of interest" description="Disordered" evidence="1">
    <location>
        <begin position="1"/>
        <end position="27"/>
    </location>
</feature>
<gene>
    <name evidence="2" type="ORF">DEJ50_32960</name>
</gene>
<evidence type="ECO:0000313" key="3">
    <source>
        <dbReference type="Proteomes" id="UP000325211"/>
    </source>
</evidence>
<protein>
    <submittedName>
        <fullName evidence="2">Uncharacterized protein</fullName>
    </submittedName>
</protein>
<dbReference type="AlphaFoldDB" id="A0A5P2D9U4"/>
<organism evidence="2 3">
    <name type="scientific">Streptomyces venezuelae</name>
    <dbReference type="NCBI Taxonomy" id="54571"/>
    <lineage>
        <taxon>Bacteria</taxon>
        <taxon>Bacillati</taxon>
        <taxon>Actinomycetota</taxon>
        <taxon>Actinomycetes</taxon>
        <taxon>Kitasatosporales</taxon>
        <taxon>Streptomycetaceae</taxon>
        <taxon>Streptomyces</taxon>
    </lineage>
</organism>
<name>A0A5P2D9U4_STRVZ</name>
<evidence type="ECO:0000256" key="1">
    <source>
        <dbReference type="SAM" id="MobiDB-lite"/>
    </source>
</evidence>
<sequence length="99" mass="10449">MALSALTSATRSGRTSVTSRTSRLPHAAANVTPVQGCPGRAAVRCSATCRATSGRRGTVRPTARSRPALSWRPRTSSPGRGRVPVIAPMTASVVSRRHW</sequence>
<dbReference type="EMBL" id="CP029190">
    <property type="protein sequence ID" value="QES51932.1"/>
    <property type="molecule type" value="Genomic_DNA"/>
</dbReference>
<dbReference type="Proteomes" id="UP000325211">
    <property type="component" value="Chromosome"/>
</dbReference>
<feature type="compositionally biased region" description="Low complexity" evidence="1">
    <location>
        <begin position="7"/>
        <end position="22"/>
    </location>
</feature>
<proteinExistence type="predicted"/>
<feature type="region of interest" description="Disordered" evidence="1">
    <location>
        <begin position="50"/>
        <end position="83"/>
    </location>
</feature>
<reference evidence="2 3" key="1">
    <citation type="submission" date="2018-05" db="EMBL/GenBank/DDBJ databases">
        <title>Streptomyces venezuelae.</title>
        <authorList>
            <person name="Kim W."/>
            <person name="Lee N."/>
            <person name="Cho B.-K."/>
        </authorList>
    </citation>
    <scope>NUCLEOTIDE SEQUENCE [LARGE SCALE GENOMIC DNA]</scope>
    <source>
        <strain evidence="2 3">ATCC 21782</strain>
    </source>
</reference>
<evidence type="ECO:0000313" key="2">
    <source>
        <dbReference type="EMBL" id="QES51932.1"/>
    </source>
</evidence>